<name>A0AAD9FQF0_PAPLA</name>
<dbReference type="Pfam" id="PF08621">
    <property type="entry name" value="RPAP1_N"/>
    <property type="match status" value="2"/>
</dbReference>
<evidence type="ECO:0000256" key="1">
    <source>
        <dbReference type="ARBA" id="ARBA00004123"/>
    </source>
</evidence>
<dbReference type="EMBL" id="JAODAN010000008">
    <property type="protein sequence ID" value="KAK1922692.1"/>
    <property type="molecule type" value="Genomic_DNA"/>
</dbReference>
<reference evidence="9" key="1">
    <citation type="submission" date="2023-02" db="EMBL/GenBank/DDBJ databases">
        <title>Identification and recombinant expression of a fungal hydrolase from Papiliotrema laurentii that hydrolyzes apple cutin and clears colloidal polyester polyurethane.</title>
        <authorList>
            <consortium name="DOE Joint Genome Institute"/>
            <person name="Roman V.A."/>
            <person name="Bojanowski C."/>
            <person name="Crable B.R."/>
            <person name="Wagner D.N."/>
            <person name="Hung C.S."/>
            <person name="Nadeau L.J."/>
            <person name="Schratz L."/>
            <person name="Haridas S."/>
            <person name="Pangilinan J."/>
            <person name="Lipzen A."/>
            <person name="Na H."/>
            <person name="Yan M."/>
            <person name="Ng V."/>
            <person name="Grigoriev I.V."/>
            <person name="Spatafora J.W."/>
            <person name="Barlow D."/>
            <person name="Biffinger J."/>
            <person name="Kelley-Loughnane N."/>
            <person name="Varaljay V.A."/>
            <person name="Crookes-Goodson W.J."/>
        </authorList>
    </citation>
    <scope>NUCLEOTIDE SEQUENCE</scope>
    <source>
        <strain evidence="9">5307AH</strain>
    </source>
</reference>
<evidence type="ECO:0000313" key="9">
    <source>
        <dbReference type="EMBL" id="KAK1922692.1"/>
    </source>
</evidence>
<sequence>MIVREIVERSSTNPPAPPQPPKAASKAGFPAPKRRPLPPPRSAASSFQNSNASISSASGSTRARAQADPSESGSTFNGERIPHVDFQTPHPASAPPTRPSQRVRPAPASTSSLPAGKALSETEEIQRQVEQENRARVEAMSPEEREAERAELLERFGGGLLDLMRKRRQQREAAQSSPTVPANVATEGADLGREGEVEKVFREVDGENWDKVAKMSQETREQEIKELEEMFGTKKLDALRRRAEKRLLAKRPQAPSPVAPASQPRVEAGASQQLDRVLDDTDPDALKERYFHDTPAEPAKLAWLRPSAPSTDTSVRFDLQAKVLSQEEMQSIPTSEGLHHHGSAPDLAGYTIDDILWLSRSTVPSQRISMLNLLARILGRYAAGELEPTAVQALEKAEAKRKAVQMGVDIVVAGSRSVGIMAAGIEVLYEGLGGRTWTFLDAPVDQYRLDEDPNGIAQIPFDELSERFKTLLTKDGISQPASTVHLLRILRRAVSHSQELAEAVVPIVPHVVRQSVLMCPVPLVSSDLPSIEALRLLDDVIGASRTCAQAMVDAALVESLLRFLVVSTWQDDSSLECLYAAATLRIFTSLGRYGLSTSIVTSALDVLRPLGSWIITKSQSSLDTSAKERFKAYWGCLAIWTVCAIDPHKTTPEHALTWAQLSAMSVEEEAFEVLEGLLGQRRSSYSEIAAVLWYLSAWIEGVSINAPNGGSEQRKSVARKLEAWNLGGVLRSALEDSSDSPGGIALMEQAIRLVNLVGPDGQTALLDTALRGQLIDKYLVGQSSLETRRLRYQLLETARREESVLPAELLRLSFSMLTDMQPGEEPQALHVVDEILTDDLASHAELGQELLSIEHPDKLQILRPLLHHAILPCAEHVVGPTLPSSIYLKATTTLRRPPSPSATISRQPGLPLTTDWLFSPVHDLLNSGTSEALKQAPPDWNPSEVDIVRASLILVRLVQTILPGTLSRSQVLFGLMSVIMLEKDDQSAGQHTEVFRDDAVGRSLEALIAPFIVRNGAESMSETKSLSMETVATTFLSAETHFYTFYNDFLALFEAISFSDRLFTQLVIPPLAMSYPIDYRKLLWVEQPSVLRSIRLAASDVPLEHGQLSAYFVPSETDQDVLAGYTRALVSGWVTERQDFLWRVAGWHLASLFWGDVSQGMKQGDEVRRGLLRAIVGCPKPEMVKMIVELDLDASKAGQGAKVGRDEIQRRRQLVEDLLGAKREAVV</sequence>
<organism evidence="9 10">
    <name type="scientific">Papiliotrema laurentii</name>
    <name type="common">Cryptococcus laurentii</name>
    <dbReference type="NCBI Taxonomy" id="5418"/>
    <lineage>
        <taxon>Eukaryota</taxon>
        <taxon>Fungi</taxon>
        <taxon>Dikarya</taxon>
        <taxon>Basidiomycota</taxon>
        <taxon>Agaricomycotina</taxon>
        <taxon>Tremellomycetes</taxon>
        <taxon>Tremellales</taxon>
        <taxon>Rhynchogastremaceae</taxon>
        <taxon>Papiliotrema</taxon>
    </lineage>
</organism>
<dbReference type="PANTHER" id="PTHR21483:SF18">
    <property type="entry name" value="RNA POLYMERASE II-ASSOCIATED PROTEIN 1"/>
    <property type="match status" value="1"/>
</dbReference>
<evidence type="ECO:0000256" key="4">
    <source>
        <dbReference type="ARBA" id="ARBA00023242"/>
    </source>
</evidence>
<evidence type="ECO:0000259" key="8">
    <source>
        <dbReference type="Pfam" id="PF25766"/>
    </source>
</evidence>
<feature type="compositionally biased region" description="Low complexity" evidence="5">
    <location>
        <begin position="22"/>
        <end position="31"/>
    </location>
</feature>
<feature type="domain" description="RPAP1 N-terminal" evidence="7">
    <location>
        <begin position="203"/>
        <end position="246"/>
    </location>
</feature>
<evidence type="ECO:0000259" key="6">
    <source>
        <dbReference type="Pfam" id="PF08620"/>
    </source>
</evidence>
<dbReference type="Pfam" id="PF25766">
    <property type="entry name" value="TPR_RPAP1"/>
    <property type="match status" value="1"/>
</dbReference>
<dbReference type="GO" id="GO:0006366">
    <property type="term" value="P:transcription by RNA polymerase II"/>
    <property type="evidence" value="ECO:0007669"/>
    <property type="project" value="InterPro"/>
</dbReference>
<feature type="compositionally biased region" description="Low complexity" evidence="5">
    <location>
        <begin position="42"/>
        <end position="67"/>
    </location>
</feature>
<accession>A0AAD9FQF0</accession>
<dbReference type="Pfam" id="PF08620">
    <property type="entry name" value="RPAP1_C"/>
    <property type="match status" value="1"/>
</dbReference>
<feature type="region of interest" description="Disordered" evidence="5">
    <location>
        <begin position="1"/>
        <end position="148"/>
    </location>
</feature>
<feature type="domain" description="RPAP1/MINIYO-like TPR repeats" evidence="8">
    <location>
        <begin position="919"/>
        <end position="1151"/>
    </location>
</feature>
<evidence type="ECO:0000256" key="3">
    <source>
        <dbReference type="ARBA" id="ARBA00023163"/>
    </source>
</evidence>
<feature type="domain" description="RPAP1 N-terminal" evidence="7">
    <location>
        <begin position="128"/>
        <end position="172"/>
    </location>
</feature>
<evidence type="ECO:0000256" key="5">
    <source>
        <dbReference type="SAM" id="MobiDB-lite"/>
    </source>
</evidence>
<dbReference type="InterPro" id="IPR013930">
    <property type="entry name" value="RPAP1_N"/>
</dbReference>
<dbReference type="Proteomes" id="UP001182556">
    <property type="component" value="Unassembled WGS sequence"/>
</dbReference>
<keyword evidence="10" id="KW-1185">Reference proteome</keyword>
<feature type="compositionally biased region" description="Basic and acidic residues" evidence="5">
    <location>
        <begin position="124"/>
        <end position="148"/>
    </location>
</feature>
<dbReference type="InterPro" id="IPR013929">
    <property type="entry name" value="RPAP1_C"/>
</dbReference>
<keyword evidence="4" id="KW-0539">Nucleus</keyword>
<dbReference type="InterPro" id="IPR039913">
    <property type="entry name" value="RPAP1/Rba50"/>
</dbReference>
<feature type="domain" description="RPAP1 C-terminal" evidence="6">
    <location>
        <begin position="314"/>
        <end position="381"/>
    </location>
</feature>
<proteinExistence type="inferred from homology"/>
<comment type="subcellular location">
    <subcellularLocation>
        <location evidence="1">Nucleus</location>
    </subcellularLocation>
</comment>
<evidence type="ECO:0000256" key="2">
    <source>
        <dbReference type="ARBA" id="ARBA00009953"/>
    </source>
</evidence>
<dbReference type="PANTHER" id="PTHR21483">
    <property type="entry name" value="RNA POLYMERASE II-ASSOCIATED PROTEIN 1"/>
    <property type="match status" value="1"/>
</dbReference>
<dbReference type="AlphaFoldDB" id="A0AAD9FQF0"/>
<comment type="similarity">
    <text evidence="2">Belongs to the RPAP1 family.</text>
</comment>
<comment type="caution">
    <text evidence="9">The sequence shown here is derived from an EMBL/GenBank/DDBJ whole genome shotgun (WGS) entry which is preliminary data.</text>
</comment>
<dbReference type="InterPro" id="IPR057989">
    <property type="entry name" value="TPR_RPAP1/MINIYO-like"/>
</dbReference>
<protein>
    <submittedName>
        <fullName evidence="9">Cytoplasm protein</fullName>
    </submittedName>
</protein>
<gene>
    <name evidence="9" type="ORF">DB88DRAFT_466789</name>
</gene>
<keyword evidence="3" id="KW-0804">Transcription</keyword>
<evidence type="ECO:0000313" key="10">
    <source>
        <dbReference type="Proteomes" id="UP001182556"/>
    </source>
</evidence>
<feature type="region of interest" description="Disordered" evidence="5">
    <location>
        <begin position="249"/>
        <end position="275"/>
    </location>
</feature>
<evidence type="ECO:0000259" key="7">
    <source>
        <dbReference type="Pfam" id="PF08621"/>
    </source>
</evidence>